<dbReference type="Pfam" id="PF14111">
    <property type="entry name" value="DUF4283"/>
    <property type="match status" value="1"/>
</dbReference>
<organism evidence="3 4">
    <name type="scientific">Gossypium schwendimanii</name>
    <name type="common">Cotton</name>
    <dbReference type="NCBI Taxonomy" id="34291"/>
    <lineage>
        <taxon>Eukaryota</taxon>
        <taxon>Viridiplantae</taxon>
        <taxon>Streptophyta</taxon>
        <taxon>Embryophyta</taxon>
        <taxon>Tracheophyta</taxon>
        <taxon>Spermatophyta</taxon>
        <taxon>Magnoliopsida</taxon>
        <taxon>eudicotyledons</taxon>
        <taxon>Gunneridae</taxon>
        <taxon>Pentapetalae</taxon>
        <taxon>rosids</taxon>
        <taxon>malvids</taxon>
        <taxon>Malvales</taxon>
        <taxon>Malvaceae</taxon>
        <taxon>Malvoideae</taxon>
        <taxon>Gossypium</taxon>
    </lineage>
</organism>
<gene>
    <name evidence="3" type="ORF">Goshw_017919</name>
</gene>
<keyword evidence="4" id="KW-1185">Reference proteome</keyword>
<dbReference type="EMBL" id="JABFAF010000012">
    <property type="protein sequence ID" value="MBA0872654.1"/>
    <property type="molecule type" value="Genomic_DNA"/>
</dbReference>
<proteinExistence type="predicted"/>
<feature type="region of interest" description="Disordered" evidence="1">
    <location>
        <begin position="1"/>
        <end position="26"/>
    </location>
</feature>
<evidence type="ECO:0000259" key="2">
    <source>
        <dbReference type="Pfam" id="PF14111"/>
    </source>
</evidence>
<dbReference type="InterPro" id="IPR025558">
    <property type="entry name" value="DUF4283"/>
</dbReference>
<dbReference type="Proteomes" id="UP000593576">
    <property type="component" value="Unassembled WGS sequence"/>
</dbReference>
<dbReference type="OrthoDB" id="1001741at2759"/>
<name>A0A7J9MNX7_GOSSC</name>
<protein>
    <recommendedName>
        <fullName evidence="2">DUF4283 domain-containing protein</fullName>
    </recommendedName>
</protein>
<feature type="domain" description="DUF4283" evidence="2">
    <location>
        <begin position="28"/>
        <end position="88"/>
    </location>
</feature>
<evidence type="ECO:0000313" key="4">
    <source>
        <dbReference type="Proteomes" id="UP000593576"/>
    </source>
</evidence>
<sequence>MEEDMTKLNITEEEEEPIRDHGEGEKSEDKFNLCLVGKVLTNSVVHFPSMRFVLADLWHPIEGVSITEIEDKRVLFRFYNELDLWRVYMIRVLVLNVLPMVEVRHVLRILHSSCEQHLGATF</sequence>
<accession>A0A7J9MNX7</accession>
<comment type="caution">
    <text evidence="3">The sequence shown here is derived from an EMBL/GenBank/DDBJ whole genome shotgun (WGS) entry which is preliminary data.</text>
</comment>
<evidence type="ECO:0000256" key="1">
    <source>
        <dbReference type="SAM" id="MobiDB-lite"/>
    </source>
</evidence>
<evidence type="ECO:0000313" key="3">
    <source>
        <dbReference type="EMBL" id="MBA0872654.1"/>
    </source>
</evidence>
<reference evidence="3 4" key="1">
    <citation type="journal article" date="2019" name="Genome Biol. Evol.">
        <title>Insights into the evolution of the New World diploid cottons (Gossypium, subgenus Houzingenia) based on genome sequencing.</title>
        <authorList>
            <person name="Grover C.E."/>
            <person name="Arick M.A. 2nd"/>
            <person name="Thrash A."/>
            <person name="Conover J.L."/>
            <person name="Sanders W.S."/>
            <person name="Peterson D.G."/>
            <person name="Frelichowski J.E."/>
            <person name="Scheffler J.A."/>
            <person name="Scheffler B.E."/>
            <person name="Wendel J.F."/>
        </authorList>
    </citation>
    <scope>NUCLEOTIDE SEQUENCE [LARGE SCALE GENOMIC DNA]</scope>
    <source>
        <strain evidence="3">1</strain>
        <tissue evidence="3">Leaf</tissue>
    </source>
</reference>
<dbReference type="AlphaFoldDB" id="A0A7J9MNX7"/>